<organism evidence="1 2">
    <name type="scientific">Bacillus thuringiensis Sbt003</name>
    <dbReference type="NCBI Taxonomy" id="1235825"/>
    <lineage>
        <taxon>Bacteria</taxon>
        <taxon>Bacillati</taxon>
        <taxon>Bacillota</taxon>
        <taxon>Bacilli</taxon>
        <taxon>Bacillales</taxon>
        <taxon>Bacillaceae</taxon>
        <taxon>Bacillus</taxon>
        <taxon>Bacillus cereus group</taxon>
    </lineage>
</organism>
<sequence>MQTGGMLETLFHIVDVEYSWISALQG</sequence>
<dbReference type="Proteomes" id="UP000032407">
    <property type="component" value="Unassembled WGS sequence"/>
</dbReference>
<name>A0A9X0F7T3_BACTU</name>
<protein>
    <submittedName>
        <fullName evidence="1">DinB family protein</fullName>
    </submittedName>
</protein>
<dbReference type="EMBL" id="AMYJ01000022">
    <property type="protein sequence ID" value="KIU73641.1"/>
    <property type="molecule type" value="Genomic_DNA"/>
</dbReference>
<evidence type="ECO:0000313" key="2">
    <source>
        <dbReference type="Proteomes" id="UP000032407"/>
    </source>
</evidence>
<dbReference type="AlphaFoldDB" id="A0A9X0F7T3"/>
<proteinExistence type="predicted"/>
<gene>
    <name evidence="1" type="ORF">C797_16485</name>
</gene>
<reference evidence="1 2" key="1">
    <citation type="journal article" date="2015" name="Sci. Rep.">
        <title>The expression and crystallization of Cry65Aa require two C-termini, revealing a novel evolutionary strategy of Bacillus thuringiensis Cry proteins.</title>
        <authorList>
            <person name="Peng D.H."/>
            <person name="Pang C.Y."/>
            <person name="Wu H."/>
            <person name="Huang Q."/>
            <person name="Zheng J.S."/>
            <person name="Sun M."/>
        </authorList>
    </citation>
    <scope>NUCLEOTIDE SEQUENCE [LARGE SCALE GENOMIC DNA]</scope>
    <source>
        <strain evidence="1 2">Sbt003</strain>
    </source>
</reference>
<evidence type="ECO:0000313" key="1">
    <source>
        <dbReference type="EMBL" id="KIU73641.1"/>
    </source>
</evidence>
<accession>A0A9X0F7T3</accession>
<comment type="caution">
    <text evidence="1">The sequence shown here is derived from an EMBL/GenBank/DDBJ whole genome shotgun (WGS) entry which is preliminary data.</text>
</comment>